<dbReference type="EMBL" id="KQ965838">
    <property type="protein sequence ID" value="KXS10085.1"/>
    <property type="molecule type" value="Genomic_DNA"/>
</dbReference>
<evidence type="ECO:0000313" key="2">
    <source>
        <dbReference type="EMBL" id="KXS10085.1"/>
    </source>
</evidence>
<dbReference type="AlphaFoldDB" id="A0A139A0M1"/>
<gene>
    <name evidence="2" type="ORF">M427DRAFT_191573</name>
</gene>
<accession>A0A139A0M1</accession>
<sequence>MFDEEPLSESSEDKSRDHGYEQTEDTVTGTNEVEEPSEDRSKDVEEDSEDDSSEVEEEPEDQSNDIEEGSDGESSEVEEDSEDQSGEVKGDSKDRSRRSNSPSTTEGSKAGANKNDEEHFSDSDESVSGSGDPRESDAVLQSEHTMEEIGYSVNTNLRSLVFGAPNSRNKGSGSLFGGLVTEPEHLATETLLVDVEQTSSMISQVATPRDVRLSLEDEKQLDREVTDILKKDKFFFVHWDRPDLLPRIAF</sequence>
<evidence type="ECO:0000256" key="1">
    <source>
        <dbReference type="SAM" id="MobiDB-lite"/>
    </source>
</evidence>
<name>A0A139A0M1_GONPJ</name>
<protein>
    <submittedName>
        <fullName evidence="2">Uncharacterized protein</fullName>
    </submittedName>
</protein>
<feature type="compositionally biased region" description="Basic and acidic residues" evidence="1">
    <location>
        <begin position="11"/>
        <end position="21"/>
    </location>
</feature>
<evidence type="ECO:0000313" key="3">
    <source>
        <dbReference type="Proteomes" id="UP000070544"/>
    </source>
</evidence>
<dbReference type="Proteomes" id="UP000070544">
    <property type="component" value="Unassembled WGS sequence"/>
</dbReference>
<feature type="region of interest" description="Disordered" evidence="1">
    <location>
        <begin position="1"/>
        <end position="140"/>
    </location>
</feature>
<reference evidence="2 3" key="1">
    <citation type="journal article" date="2015" name="Genome Biol. Evol.">
        <title>Phylogenomic analyses indicate that early fungi evolved digesting cell walls of algal ancestors of land plants.</title>
        <authorList>
            <person name="Chang Y."/>
            <person name="Wang S."/>
            <person name="Sekimoto S."/>
            <person name="Aerts A.L."/>
            <person name="Choi C."/>
            <person name="Clum A."/>
            <person name="LaButti K.M."/>
            <person name="Lindquist E.A."/>
            <person name="Yee Ngan C."/>
            <person name="Ohm R.A."/>
            <person name="Salamov A.A."/>
            <person name="Grigoriev I.V."/>
            <person name="Spatafora J.W."/>
            <person name="Berbee M.L."/>
        </authorList>
    </citation>
    <scope>NUCLEOTIDE SEQUENCE [LARGE SCALE GENOMIC DNA]</scope>
    <source>
        <strain evidence="2 3">JEL478</strain>
    </source>
</reference>
<feature type="compositionally biased region" description="Acidic residues" evidence="1">
    <location>
        <begin position="44"/>
        <end position="85"/>
    </location>
</feature>
<organism evidence="2 3">
    <name type="scientific">Gonapodya prolifera (strain JEL478)</name>
    <name type="common">Monoblepharis prolifera</name>
    <dbReference type="NCBI Taxonomy" id="1344416"/>
    <lineage>
        <taxon>Eukaryota</taxon>
        <taxon>Fungi</taxon>
        <taxon>Fungi incertae sedis</taxon>
        <taxon>Chytridiomycota</taxon>
        <taxon>Chytridiomycota incertae sedis</taxon>
        <taxon>Monoblepharidomycetes</taxon>
        <taxon>Monoblepharidales</taxon>
        <taxon>Gonapodyaceae</taxon>
        <taxon>Gonapodya</taxon>
    </lineage>
</organism>
<keyword evidence="3" id="KW-1185">Reference proteome</keyword>
<proteinExistence type="predicted"/>